<name>A0A1F4ZCU0_9BACT</name>
<protein>
    <submittedName>
        <fullName evidence="2">Uncharacterized protein</fullName>
    </submittedName>
</protein>
<feature type="transmembrane region" description="Helical" evidence="1">
    <location>
        <begin position="6"/>
        <end position="28"/>
    </location>
</feature>
<reference evidence="2 3" key="1">
    <citation type="journal article" date="2016" name="Nat. Commun.">
        <title>Thousands of microbial genomes shed light on interconnected biogeochemical processes in an aquifer system.</title>
        <authorList>
            <person name="Anantharaman K."/>
            <person name="Brown C.T."/>
            <person name="Hug L.A."/>
            <person name="Sharon I."/>
            <person name="Castelle C.J."/>
            <person name="Probst A.J."/>
            <person name="Thomas B.C."/>
            <person name="Singh A."/>
            <person name="Wilkins M.J."/>
            <person name="Karaoz U."/>
            <person name="Brodie E.L."/>
            <person name="Williams K.H."/>
            <person name="Hubbard S.S."/>
            <person name="Banfield J.F."/>
        </authorList>
    </citation>
    <scope>NUCLEOTIDE SEQUENCE [LARGE SCALE GENOMIC DNA]</scope>
</reference>
<evidence type="ECO:0000313" key="3">
    <source>
        <dbReference type="Proteomes" id="UP000178993"/>
    </source>
</evidence>
<evidence type="ECO:0000256" key="1">
    <source>
        <dbReference type="SAM" id="Phobius"/>
    </source>
</evidence>
<keyword evidence="1" id="KW-0812">Transmembrane</keyword>
<accession>A0A1F4ZCU0</accession>
<keyword evidence="1" id="KW-0472">Membrane</keyword>
<sequence length="159" mass="17295">MAKTGGVAWLAVVGLLVAIAAAGGWGYLKEWKGRTISQGTQLVEEQLVEGFPQIPVMPGATLVGSGKGGEGDGMRYSARWETMERVPGVMQWYKQELVKFGWVVSILPADLMAEEIQLLTVEKAGESMYLSVIRKAGADKTEIVAEFPALYVSDEEKEE</sequence>
<dbReference type="Proteomes" id="UP000178993">
    <property type="component" value="Unassembled WGS sequence"/>
</dbReference>
<comment type="caution">
    <text evidence="2">The sequence shown here is derived from an EMBL/GenBank/DDBJ whole genome shotgun (WGS) entry which is preliminary data.</text>
</comment>
<dbReference type="EMBL" id="MEXL01000008">
    <property type="protein sequence ID" value="OGD03965.1"/>
    <property type="molecule type" value="Genomic_DNA"/>
</dbReference>
<evidence type="ECO:0000313" key="2">
    <source>
        <dbReference type="EMBL" id="OGD03965.1"/>
    </source>
</evidence>
<organism evidence="2 3">
    <name type="scientific">Candidatus Amesbacteria bacterium RIFCSPHIGHO2_12_FULL_48_14</name>
    <dbReference type="NCBI Taxonomy" id="1797257"/>
    <lineage>
        <taxon>Bacteria</taxon>
        <taxon>Candidatus Amesiibacteriota</taxon>
    </lineage>
</organism>
<gene>
    <name evidence="2" type="ORF">A3E17_01870</name>
</gene>
<proteinExistence type="predicted"/>
<dbReference type="AlphaFoldDB" id="A0A1F4ZCU0"/>
<keyword evidence="1" id="KW-1133">Transmembrane helix</keyword>